<organism evidence="1 2">
    <name type="scientific">Erythroxylum novogranatense</name>
    <dbReference type="NCBI Taxonomy" id="1862640"/>
    <lineage>
        <taxon>Eukaryota</taxon>
        <taxon>Viridiplantae</taxon>
        <taxon>Streptophyta</taxon>
        <taxon>Embryophyta</taxon>
        <taxon>Tracheophyta</taxon>
        <taxon>Spermatophyta</taxon>
        <taxon>Magnoliopsida</taxon>
        <taxon>eudicotyledons</taxon>
        <taxon>Gunneridae</taxon>
        <taxon>Pentapetalae</taxon>
        <taxon>rosids</taxon>
        <taxon>fabids</taxon>
        <taxon>Malpighiales</taxon>
        <taxon>Erythroxylaceae</taxon>
        <taxon>Erythroxylum</taxon>
    </lineage>
</organism>
<evidence type="ECO:0000313" key="2">
    <source>
        <dbReference type="Proteomes" id="UP001159364"/>
    </source>
</evidence>
<dbReference type="AlphaFoldDB" id="A0AAV8T2V2"/>
<comment type="caution">
    <text evidence="1">The sequence shown here is derived from an EMBL/GenBank/DDBJ whole genome shotgun (WGS) entry which is preliminary data.</text>
</comment>
<dbReference type="EMBL" id="JAIWQS010000007">
    <property type="protein sequence ID" value="KAJ8760711.1"/>
    <property type="molecule type" value="Genomic_DNA"/>
</dbReference>
<accession>A0AAV8T2V2</accession>
<reference evidence="1 2" key="1">
    <citation type="submission" date="2021-09" db="EMBL/GenBank/DDBJ databases">
        <title>Genomic insights and catalytic innovation underlie evolution of tropane alkaloids biosynthesis.</title>
        <authorList>
            <person name="Wang Y.-J."/>
            <person name="Tian T."/>
            <person name="Huang J.-P."/>
            <person name="Huang S.-X."/>
        </authorList>
    </citation>
    <scope>NUCLEOTIDE SEQUENCE [LARGE SCALE GENOMIC DNA]</scope>
    <source>
        <strain evidence="1">KIB-2018</strain>
        <tissue evidence="1">Leaf</tissue>
    </source>
</reference>
<keyword evidence="2" id="KW-1185">Reference proteome</keyword>
<protein>
    <submittedName>
        <fullName evidence="1">Uncharacterized protein</fullName>
    </submittedName>
</protein>
<evidence type="ECO:0000313" key="1">
    <source>
        <dbReference type="EMBL" id="KAJ8760711.1"/>
    </source>
</evidence>
<gene>
    <name evidence="1" type="ORF">K2173_017768</name>
</gene>
<proteinExistence type="predicted"/>
<sequence>MPSTAWPAMISTNSIAYLKYGTGVYNLYFPTIILRSPKQNPFFTFENCPLPPPLSKTLDNFLSDPILQTTYYSIHSIDRIHLSSDHLVYMCLIQFVERSFL</sequence>
<dbReference type="Proteomes" id="UP001159364">
    <property type="component" value="Linkage Group LG07"/>
</dbReference>
<name>A0AAV8T2V2_9ROSI</name>